<sequence length="400" mass="43689">MNLKTICSIALYGLCLFRASAQPVSNHTHNPALTPRGDSSYYDLGPLFDGSLGTLPALWLVSQGVLASFMSNSSPRKDRKNDQSELENGGVMASFVATLFMAPENSYNDKVYVDFCEGASGDDNEVTSAFVNQATSNVIYRGRPHPDAEIGLISGGYLGSAFGAVVSASFSRTICEISRKNYDTGVHEVVFPKRPSFVDSALSAAIPGPAKRMHIAQQIRDSFSLVEKHGLLESIKSINREILRQARELAELATYRVSFSKAGSSLDTFRALSLESARILNIRVERQNIESYSSLGDLATTVNQISASIEHASDIPELASMVMSLQPDLKKLKWLIKRRLEEHRIMETGEPPEHPLGESPPFVEPVAVCEMDNTCYAFGRRIVSDQSETAASTGEEPTVT</sequence>
<evidence type="ECO:0000313" key="2">
    <source>
        <dbReference type="Proteomes" id="UP001153331"/>
    </source>
</evidence>
<dbReference type="EMBL" id="JAPHNI010000012">
    <property type="protein sequence ID" value="KAJ8118700.1"/>
    <property type="molecule type" value="Genomic_DNA"/>
</dbReference>
<name>A0ACC2IU06_9PLEO</name>
<keyword evidence="2" id="KW-1185">Reference proteome</keyword>
<dbReference type="Proteomes" id="UP001153331">
    <property type="component" value="Unassembled WGS sequence"/>
</dbReference>
<gene>
    <name evidence="1" type="ORF">OPT61_g378</name>
</gene>
<proteinExistence type="predicted"/>
<evidence type="ECO:0000313" key="1">
    <source>
        <dbReference type="EMBL" id="KAJ8118700.1"/>
    </source>
</evidence>
<reference evidence="1" key="1">
    <citation type="submission" date="2022-11" db="EMBL/GenBank/DDBJ databases">
        <title>Genome Sequence of Boeremia exigua.</title>
        <authorList>
            <person name="Buettner E."/>
        </authorList>
    </citation>
    <scope>NUCLEOTIDE SEQUENCE</scope>
    <source>
        <strain evidence="1">CU02</strain>
    </source>
</reference>
<protein>
    <submittedName>
        <fullName evidence="1">Uncharacterized protein</fullName>
    </submittedName>
</protein>
<comment type="caution">
    <text evidence="1">The sequence shown here is derived from an EMBL/GenBank/DDBJ whole genome shotgun (WGS) entry which is preliminary data.</text>
</comment>
<organism evidence="1 2">
    <name type="scientific">Boeremia exigua</name>
    <dbReference type="NCBI Taxonomy" id="749465"/>
    <lineage>
        <taxon>Eukaryota</taxon>
        <taxon>Fungi</taxon>
        <taxon>Dikarya</taxon>
        <taxon>Ascomycota</taxon>
        <taxon>Pezizomycotina</taxon>
        <taxon>Dothideomycetes</taxon>
        <taxon>Pleosporomycetidae</taxon>
        <taxon>Pleosporales</taxon>
        <taxon>Pleosporineae</taxon>
        <taxon>Didymellaceae</taxon>
        <taxon>Boeremia</taxon>
    </lineage>
</organism>
<accession>A0ACC2IU06</accession>